<dbReference type="STRING" id="1111728.GCA_000427805_01192"/>
<keyword evidence="4" id="KW-0378">Hydrolase</keyword>
<dbReference type="OrthoDB" id="6196780at2"/>
<dbReference type="AlphaFoldDB" id="A0A2C6CQG7"/>
<dbReference type="SUPFAM" id="SSF55298">
    <property type="entry name" value="YjgF-like"/>
    <property type="match status" value="1"/>
</dbReference>
<evidence type="ECO:0000256" key="2">
    <source>
        <dbReference type="SAM" id="SignalP"/>
    </source>
</evidence>
<dbReference type="RefSeq" id="WP_084167039.1">
    <property type="nucleotide sequence ID" value="NZ_CAADJA010000002.1"/>
</dbReference>
<dbReference type="GO" id="GO:0005829">
    <property type="term" value="C:cytosol"/>
    <property type="evidence" value="ECO:0007669"/>
    <property type="project" value="TreeGrafter"/>
</dbReference>
<name>A0A2C6CQG7_9GAMM</name>
<proteinExistence type="inferred from homology"/>
<dbReference type="PANTHER" id="PTHR11803">
    <property type="entry name" value="2-IMINOBUTANOATE/2-IMINOPROPANOATE DEAMINASE RIDA"/>
    <property type="match status" value="1"/>
</dbReference>
<dbReference type="Proteomes" id="UP000373449">
    <property type="component" value="Unassembled WGS sequence"/>
</dbReference>
<dbReference type="Pfam" id="PF01042">
    <property type="entry name" value="Ribonuc_L-PSP"/>
    <property type="match status" value="1"/>
</dbReference>
<dbReference type="EC" id="3.5.4.-" evidence="4"/>
<keyword evidence="5" id="KW-1185">Reference proteome</keyword>
<organism evidence="3 5">
    <name type="scientific">Budvicia aquatica</name>
    <dbReference type="NCBI Taxonomy" id="82979"/>
    <lineage>
        <taxon>Bacteria</taxon>
        <taxon>Pseudomonadati</taxon>
        <taxon>Pseudomonadota</taxon>
        <taxon>Gammaproteobacteria</taxon>
        <taxon>Enterobacterales</taxon>
        <taxon>Budviciaceae</taxon>
        <taxon>Budvicia</taxon>
    </lineage>
</organism>
<evidence type="ECO:0000256" key="1">
    <source>
        <dbReference type="ARBA" id="ARBA00010552"/>
    </source>
</evidence>
<evidence type="ECO:0000313" key="4">
    <source>
        <dbReference type="EMBL" id="VFS47014.1"/>
    </source>
</evidence>
<comment type="similarity">
    <text evidence="1">Belongs to the RutC family.</text>
</comment>
<evidence type="ECO:0000313" key="5">
    <source>
        <dbReference type="Proteomes" id="UP000224974"/>
    </source>
</evidence>
<feature type="chain" id="PRO_5044065397" evidence="2">
    <location>
        <begin position="22"/>
        <end position="160"/>
    </location>
</feature>
<gene>
    <name evidence="4" type="primary">yabJ_2</name>
    <name evidence="3" type="ORF">CRN84_06030</name>
    <name evidence="4" type="ORF">NCTC12282_01948</name>
</gene>
<keyword evidence="2" id="KW-0732">Signal</keyword>
<protein>
    <submittedName>
        <fullName evidence="4">Enamine/imine deaminase</fullName>
        <ecNumber evidence="4">3.5.4.-</ecNumber>
    </submittedName>
    <submittedName>
        <fullName evidence="3">RidA family protein</fullName>
    </submittedName>
</protein>
<dbReference type="EMBL" id="CAADJA010000002">
    <property type="protein sequence ID" value="VFS47014.1"/>
    <property type="molecule type" value="Genomic_DNA"/>
</dbReference>
<sequence>MKIHLLLSLLISLFFTTSTFAADTNKQKPTHNEDSTLIRKNYPNLPAPAGPYSIAVRHNNTLYLSGITAFGTPAQDKSMAEQAKAIFEQIKQITQAEGIGMRELIKVTIYVTSTDDITTLRQLLSEQYEGHNPASSLIHIAGLATPELNIEIEAIFAIPQ</sequence>
<evidence type="ECO:0000313" key="6">
    <source>
        <dbReference type="Proteomes" id="UP000373449"/>
    </source>
</evidence>
<dbReference type="InterPro" id="IPR006175">
    <property type="entry name" value="YjgF/YER057c/UK114"/>
</dbReference>
<dbReference type="Proteomes" id="UP000224974">
    <property type="component" value="Unassembled WGS sequence"/>
</dbReference>
<accession>A0A2C6CQG7</accession>
<dbReference type="EMBL" id="PDDX01000001">
    <property type="protein sequence ID" value="PHI28899.1"/>
    <property type="molecule type" value="Genomic_DNA"/>
</dbReference>
<reference evidence="3" key="1">
    <citation type="submission" date="2017-09" db="EMBL/GenBank/DDBJ databases">
        <title>FDA dAtabase for Regulatory Grade micrObial Sequences (FDA-ARGOS): Supporting development and validation of Infectious Disease Dx tests.</title>
        <authorList>
            <person name="Minogue T."/>
            <person name="Wolcott M."/>
            <person name="Wasieloski L."/>
            <person name="Aguilar W."/>
            <person name="Moore D."/>
            <person name="Tallon L.J."/>
            <person name="Sadzewicz L."/>
            <person name="Ott S."/>
            <person name="Zhao X."/>
            <person name="Nagaraj S."/>
            <person name="Vavikolanu K."/>
            <person name="Aluvathingal J."/>
            <person name="Nadendla S."/>
            <person name="Sichtig H."/>
        </authorList>
    </citation>
    <scope>NUCLEOTIDE SEQUENCE</scope>
    <source>
        <strain evidence="3">FDAARGOS_387</strain>
    </source>
</reference>
<reference evidence="5" key="2">
    <citation type="submission" date="2017-09" db="EMBL/GenBank/DDBJ databases">
        <title>FDA dAtabase for Regulatory Grade micrObial Sequences (FDA-ARGOS): Supporting development and validation of Infectious Disease Dx tests.</title>
        <authorList>
            <person name="Minogue T."/>
            <person name="Wolcott M."/>
            <person name="Wasieloski L."/>
            <person name="Aguilar W."/>
            <person name="Moore D."/>
            <person name="Tallon L."/>
            <person name="Sadzewicz L."/>
            <person name="Ott S."/>
            <person name="Zhao X."/>
            <person name="Nagaraj S."/>
            <person name="Vavikolanu K."/>
            <person name="Aluvathingal J."/>
            <person name="Nadendla S."/>
            <person name="Sichtig H."/>
        </authorList>
    </citation>
    <scope>NUCLEOTIDE SEQUENCE [LARGE SCALE GENOMIC DNA]</scope>
    <source>
        <strain evidence="5">FDAARGOS_387</strain>
    </source>
</reference>
<feature type="signal peptide" evidence="2">
    <location>
        <begin position="1"/>
        <end position="21"/>
    </location>
</feature>
<evidence type="ECO:0000313" key="3">
    <source>
        <dbReference type="EMBL" id="PHI28899.1"/>
    </source>
</evidence>
<dbReference type="GO" id="GO:0019239">
    <property type="term" value="F:deaminase activity"/>
    <property type="evidence" value="ECO:0007669"/>
    <property type="project" value="TreeGrafter"/>
</dbReference>
<dbReference type="CDD" id="cd00448">
    <property type="entry name" value="YjgF_YER057c_UK114_family"/>
    <property type="match status" value="1"/>
</dbReference>
<dbReference type="PANTHER" id="PTHR11803:SF58">
    <property type="entry name" value="PROTEIN HMF1-RELATED"/>
    <property type="match status" value="1"/>
</dbReference>
<reference evidence="4 6" key="3">
    <citation type="submission" date="2019-03" db="EMBL/GenBank/DDBJ databases">
        <authorList>
            <consortium name="Pathogen Informatics"/>
        </authorList>
    </citation>
    <scope>NUCLEOTIDE SEQUENCE [LARGE SCALE GENOMIC DNA]</scope>
    <source>
        <strain evidence="4 6">NCTC12282</strain>
    </source>
</reference>
<dbReference type="Gene3D" id="3.30.1330.40">
    <property type="entry name" value="RutC-like"/>
    <property type="match status" value="1"/>
</dbReference>
<dbReference type="InterPro" id="IPR035959">
    <property type="entry name" value="RutC-like_sf"/>
</dbReference>